<dbReference type="RefSeq" id="WP_182602542.1">
    <property type="nucleotide sequence ID" value="NZ_JACIVD010000061.1"/>
</dbReference>
<comment type="caution">
    <text evidence="2">The sequence shown here is derived from an EMBL/GenBank/DDBJ whole genome shotgun (WGS) entry which is preliminary data.</text>
</comment>
<name>A0A839H478_9LACO</name>
<proteinExistence type="predicted"/>
<evidence type="ECO:0000313" key="2">
    <source>
        <dbReference type="EMBL" id="MBB1123290.1"/>
    </source>
</evidence>
<dbReference type="EMBL" id="JACIVD010000061">
    <property type="protein sequence ID" value="MBB1123290.1"/>
    <property type="molecule type" value="Genomic_DNA"/>
</dbReference>
<dbReference type="Proteomes" id="UP000547628">
    <property type="component" value="Unassembled WGS sequence"/>
</dbReference>
<dbReference type="AlphaFoldDB" id="A0A839H478"/>
<keyword evidence="1" id="KW-0472">Membrane</keyword>
<sequence length="152" mass="16649">MKMINDIVYWFISSGTATVLFIFAWKYLKPVLEVKKLHAKTLQEKEVLDVLEKLADTTVTSLVSNQALTGHDKFKEATKIVGGTLVDKGFNVSQTTVEHAIQSAYEKSDLTPTNPQPNQVKTGITVTNATIPADKIEDISAGQIKTGVITND</sequence>
<protein>
    <recommendedName>
        <fullName evidence="4">Phage holin, LL-H family</fullName>
    </recommendedName>
</protein>
<evidence type="ECO:0008006" key="4">
    <source>
        <dbReference type="Google" id="ProtNLM"/>
    </source>
</evidence>
<reference evidence="2 3" key="1">
    <citation type="submission" date="2020-07" db="EMBL/GenBank/DDBJ databases">
        <title>Description of Limosilactobacillus balticus sp. nov., Limosilactobacillus agrestis sp. nov., Limosilactobacillus albertensis sp. nov., Limosilactobacillus rudii sp. nov., Limosilactobacillus fastidiosus sp. nov., five novel Limosilactobacillus species isolated from the vertebrate gastrointestinal tract, and proposal of 6 subspecies of Limosilactobacillus reuteri adapted to the gastrointestinal tract of specific vertebrate hosts.</title>
        <authorList>
            <person name="Li F."/>
            <person name="Cheng C."/>
            <person name="Zheng J."/>
            <person name="Quevedo R.M."/>
            <person name="Li J."/>
            <person name="Roos S."/>
            <person name="Gaenzle M.G."/>
            <person name="Walter J."/>
        </authorList>
    </citation>
    <scope>NUCLEOTIDE SEQUENCE [LARGE SCALE GENOMIC DNA]</scope>
    <source>
        <strain evidence="2 3">Lr3000</strain>
    </source>
</reference>
<keyword evidence="1" id="KW-0812">Transmembrane</keyword>
<evidence type="ECO:0000313" key="3">
    <source>
        <dbReference type="Proteomes" id="UP000547628"/>
    </source>
</evidence>
<keyword evidence="1" id="KW-1133">Transmembrane helix</keyword>
<feature type="transmembrane region" description="Helical" evidence="1">
    <location>
        <begin position="7"/>
        <end position="28"/>
    </location>
</feature>
<organism evidence="2 3">
    <name type="scientific">Limosilactobacillus albertensis</name>
    <dbReference type="NCBI Taxonomy" id="2759752"/>
    <lineage>
        <taxon>Bacteria</taxon>
        <taxon>Bacillati</taxon>
        <taxon>Bacillota</taxon>
        <taxon>Bacilli</taxon>
        <taxon>Lactobacillales</taxon>
        <taxon>Lactobacillaceae</taxon>
        <taxon>Limosilactobacillus</taxon>
    </lineage>
</organism>
<accession>A0A839H478</accession>
<gene>
    <name evidence="2" type="ORF">H5S41_04850</name>
</gene>
<evidence type="ECO:0000256" key="1">
    <source>
        <dbReference type="SAM" id="Phobius"/>
    </source>
</evidence>